<protein>
    <submittedName>
        <fullName evidence="1">Uncharacterized protein</fullName>
    </submittedName>
</protein>
<organism evidence="1 2">
    <name type="scientific">Clonostachys rosea f. rosea IK726</name>
    <dbReference type="NCBI Taxonomy" id="1349383"/>
    <lineage>
        <taxon>Eukaryota</taxon>
        <taxon>Fungi</taxon>
        <taxon>Dikarya</taxon>
        <taxon>Ascomycota</taxon>
        <taxon>Pezizomycotina</taxon>
        <taxon>Sordariomycetes</taxon>
        <taxon>Hypocreomycetidae</taxon>
        <taxon>Hypocreales</taxon>
        <taxon>Bionectriaceae</taxon>
        <taxon>Clonostachys</taxon>
    </lineage>
</organism>
<reference evidence="1" key="1">
    <citation type="submission" date="2020-04" db="EMBL/GenBank/DDBJ databases">
        <authorList>
            <person name="Broberg M."/>
        </authorList>
    </citation>
    <scope>NUCLEOTIDE SEQUENCE</scope>
</reference>
<dbReference type="Proteomes" id="UP000836387">
    <property type="component" value="Unassembled WGS sequence"/>
</dbReference>
<reference evidence="1" key="2">
    <citation type="submission" date="2021-10" db="EMBL/GenBank/DDBJ databases">
        <authorList>
            <person name="Piombo E."/>
        </authorList>
    </citation>
    <scope>NUCLEOTIDE SEQUENCE</scope>
</reference>
<sequence length="64" mass="7319">MEVWSRVTEEVRSGLGGSGLGTYDLFVTPAWCTTEDHPVSGLADWKDYYCDQFKYRQVDRDGSH</sequence>
<evidence type="ECO:0000313" key="1">
    <source>
        <dbReference type="EMBL" id="CAG9945699.1"/>
    </source>
</evidence>
<gene>
    <name evidence="1" type="ORF">CRV2_00012439</name>
</gene>
<proteinExistence type="predicted"/>
<keyword evidence="2" id="KW-1185">Reference proteome</keyword>
<accession>A0ACA9TXQ1</accession>
<dbReference type="EMBL" id="CADEHS020000009">
    <property type="protein sequence ID" value="CAG9945699.1"/>
    <property type="molecule type" value="Genomic_DNA"/>
</dbReference>
<name>A0ACA9TXQ1_BIOOC</name>
<evidence type="ECO:0000313" key="2">
    <source>
        <dbReference type="Proteomes" id="UP000836387"/>
    </source>
</evidence>
<comment type="caution">
    <text evidence="1">The sequence shown here is derived from an EMBL/GenBank/DDBJ whole genome shotgun (WGS) entry which is preliminary data.</text>
</comment>